<evidence type="ECO:0000256" key="1">
    <source>
        <dbReference type="ARBA" id="ARBA00023054"/>
    </source>
</evidence>
<keyword evidence="5" id="KW-1185">Reference proteome</keyword>
<feature type="compositionally biased region" description="Polar residues" evidence="2">
    <location>
        <begin position="148"/>
        <end position="173"/>
    </location>
</feature>
<dbReference type="EMBL" id="CAJGYM010000023">
    <property type="protein sequence ID" value="CAD6191733.1"/>
    <property type="molecule type" value="Genomic_DNA"/>
</dbReference>
<dbReference type="InterPro" id="IPR039303">
    <property type="entry name" value="CCDC50"/>
</dbReference>
<accession>A0A8S1H7T9</accession>
<dbReference type="PANTHER" id="PTHR22115">
    <property type="entry name" value="C3ORF6 PROTEIN-RELATED"/>
    <property type="match status" value="1"/>
</dbReference>
<name>A0A8S1H7T9_9PELO</name>
<proteinExistence type="predicted"/>
<comment type="caution">
    <text evidence="4">The sequence shown here is derived from an EMBL/GenBank/DDBJ whole genome shotgun (WGS) entry which is preliminary data.</text>
</comment>
<dbReference type="Proteomes" id="UP000835052">
    <property type="component" value="Unassembled WGS sequence"/>
</dbReference>
<dbReference type="Pfam" id="PF15295">
    <property type="entry name" value="CCDC50_N"/>
    <property type="match status" value="1"/>
</dbReference>
<reference evidence="4" key="1">
    <citation type="submission" date="2020-10" db="EMBL/GenBank/DDBJ databases">
        <authorList>
            <person name="Kikuchi T."/>
        </authorList>
    </citation>
    <scope>NUCLEOTIDE SEQUENCE</scope>
    <source>
        <strain evidence="4">NKZ352</strain>
    </source>
</reference>
<feature type="region of interest" description="Disordered" evidence="2">
    <location>
        <begin position="143"/>
        <end position="173"/>
    </location>
</feature>
<feature type="domain" description="Coiled-coil" evidence="3">
    <location>
        <begin position="29"/>
        <end position="145"/>
    </location>
</feature>
<dbReference type="InterPro" id="IPR029311">
    <property type="entry name" value="CCDC50_N"/>
</dbReference>
<dbReference type="AlphaFoldDB" id="A0A8S1H7T9"/>
<sequence length="261" mass="29609">MNDRTLRITAEINARRWRCLPKGIAIMPREEEQLPTFSEIQSRLRSGEDFNLAHRLQEEEFNNYYSHNRTVNGTVVTDRQKTREEQLREDEAARAARRAANEPIVLSDEELAWRLQQDFYREESEKRRLREEQLRQDELLARRLSDAVQPNQPIPMTSSNSTAPGPAPLNSSGDLIDFSDDRVSTVPITTFPPDFPAPTVNTSDYQNMTQPMAPMGFSASNPFIGDVQLLAGPPMQPPPIGFVSEFGLPPPSNIAMGRHHL</sequence>
<gene>
    <name evidence="4" type="ORF">CAUJ_LOCUS7652</name>
</gene>
<organism evidence="4 5">
    <name type="scientific">Caenorhabditis auriculariae</name>
    <dbReference type="NCBI Taxonomy" id="2777116"/>
    <lineage>
        <taxon>Eukaryota</taxon>
        <taxon>Metazoa</taxon>
        <taxon>Ecdysozoa</taxon>
        <taxon>Nematoda</taxon>
        <taxon>Chromadorea</taxon>
        <taxon>Rhabditida</taxon>
        <taxon>Rhabditina</taxon>
        <taxon>Rhabditomorpha</taxon>
        <taxon>Rhabditoidea</taxon>
        <taxon>Rhabditidae</taxon>
        <taxon>Peloderinae</taxon>
        <taxon>Caenorhabditis</taxon>
    </lineage>
</organism>
<evidence type="ECO:0000259" key="3">
    <source>
        <dbReference type="Pfam" id="PF15295"/>
    </source>
</evidence>
<keyword evidence="1" id="KW-0175">Coiled coil</keyword>
<dbReference type="PANTHER" id="PTHR22115:SF4">
    <property type="entry name" value="COILED-COIL DOMAIN-CONTAINING PROTEIN"/>
    <property type="match status" value="1"/>
</dbReference>
<protein>
    <recommendedName>
        <fullName evidence="3">Coiled-coil domain-containing protein</fullName>
    </recommendedName>
</protein>
<evidence type="ECO:0000256" key="2">
    <source>
        <dbReference type="SAM" id="MobiDB-lite"/>
    </source>
</evidence>
<evidence type="ECO:0000313" key="5">
    <source>
        <dbReference type="Proteomes" id="UP000835052"/>
    </source>
</evidence>
<dbReference type="CDD" id="cd22249">
    <property type="entry name" value="UDM1_RNF168_RNF169-like"/>
    <property type="match status" value="1"/>
</dbReference>
<evidence type="ECO:0000313" key="4">
    <source>
        <dbReference type="EMBL" id="CAD6191733.1"/>
    </source>
</evidence>
<dbReference type="OrthoDB" id="5877310at2759"/>